<evidence type="ECO:0000256" key="4">
    <source>
        <dbReference type="ARBA" id="ARBA00023125"/>
    </source>
</evidence>
<dbReference type="AlphaFoldDB" id="A0A4Q7MZX2"/>
<proteinExistence type="inferred from homology"/>
<dbReference type="PANTHER" id="PTHR11361:SF34">
    <property type="entry name" value="DNA MISMATCH REPAIR PROTEIN MSH1, MITOCHONDRIAL"/>
    <property type="match status" value="1"/>
</dbReference>
<organism evidence="7 8">
    <name type="scientific">Pseudobacter ginsenosidimutans</name>
    <dbReference type="NCBI Taxonomy" id="661488"/>
    <lineage>
        <taxon>Bacteria</taxon>
        <taxon>Pseudomonadati</taxon>
        <taxon>Bacteroidota</taxon>
        <taxon>Chitinophagia</taxon>
        <taxon>Chitinophagales</taxon>
        <taxon>Chitinophagaceae</taxon>
        <taxon>Pseudobacter</taxon>
    </lineage>
</organism>
<comment type="caution">
    <text evidence="7">The sequence shown here is derived from an EMBL/GenBank/DDBJ whole genome shotgun (WGS) entry which is preliminary data.</text>
</comment>
<dbReference type="OrthoDB" id="9802448at2"/>
<keyword evidence="5" id="KW-0227">DNA damage</keyword>
<dbReference type="GO" id="GO:0140664">
    <property type="term" value="F:ATP-dependent DNA damage sensor activity"/>
    <property type="evidence" value="ECO:0007669"/>
    <property type="project" value="InterPro"/>
</dbReference>
<evidence type="ECO:0000256" key="2">
    <source>
        <dbReference type="ARBA" id="ARBA00022741"/>
    </source>
</evidence>
<evidence type="ECO:0000259" key="6">
    <source>
        <dbReference type="SMART" id="SM00534"/>
    </source>
</evidence>
<dbReference type="InterPro" id="IPR027417">
    <property type="entry name" value="P-loop_NTPase"/>
</dbReference>
<evidence type="ECO:0000256" key="3">
    <source>
        <dbReference type="ARBA" id="ARBA00022840"/>
    </source>
</evidence>
<dbReference type="SMART" id="SM00534">
    <property type="entry name" value="MUTSac"/>
    <property type="match status" value="1"/>
</dbReference>
<evidence type="ECO:0000256" key="5">
    <source>
        <dbReference type="ARBA" id="ARBA00023204"/>
    </source>
</evidence>
<dbReference type="GO" id="GO:0005524">
    <property type="term" value="F:ATP binding"/>
    <property type="evidence" value="ECO:0007669"/>
    <property type="project" value="UniProtKB-KW"/>
</dbReference>
<dbReference type="InterPro" id="IPR007696">
    <property type="entry name" value="DNA_mismatch_repair_MutS_core"/>
</dbReference>
<keyword evidence="8" id="KW-1185">Reference proteome</keyword>
<accession>A0A4Q7MZX2</accession>
<gene>
    <name evidence="7" type="ORF">EV199_0701</name>
</gene>
<evidence type="ECO:0000256" key="1">
    <source>
        <dbReference type="ARBA" id="ARBA00006271"/>
    </source>
</evidence>
<dbReference type="PANTHER" id="PTHR11361">
    <property type="entry name" value="DNA MISMATCH REPAIR PROTEIN MUTS FAMILY MEMBER"/>
    <property type="match status" value="1"/>
</dbReference>
<dbReference type="RefSeq" id="WP_130539278.1">
    <property type="nucleotide sequence ID" value="NZ_CP042431.1"/>
</dbReference>
<protein>
    <submittedName>
        <fullName evidence="7">MutS-like protein</fullName>
    </submittedName>
</protein>
<dbReference type="GO" id="GO:0030983">
    <property type="term" value="F:mismatched DNA binding"/>
    <property type="evidence" value="ECO:0007669"/>
    <property type="project" value="InterPro"/>
</dbReference>
<name>A0A4Q7MZX2_9BACT</name>
<evidence type="ECO:0000313" key="8">
    <source>
        <dbReference type="Proteomes" id="UP000293874"/>
    </source>
</evidence>
<dbReference type="InterPro" id="IPR045076">
    <property type="entry name" value="MutS"/>
</dbReference>
<keyword evidence="2" id="KW-0547">Nucleotide-binding</keyword>
<dbReference type="InterPro" id="IPR036187">
    <property type="entry name" value="DNA_mismatch_repair_MutS_sf"/>
</dbReference>
<dbReference type="GO" id="GO:0006298">
    <property type="term" value="P:mismatch repair"/>
    <property type="evidence" value="ECO:0007669"/>
    <property type="project" value="InterPro"/>
</dbReference>
<dbReference type="InterPro" id="IPR000432">
    <property type="entry name" value="DNA_mismatch_repair_MutS_C"/>
</dbReference>
<dbReference type="Pfam" id="PF05192">
    <property type="entry name" value="MutS_III"/>
    <property type="match status" value="1"/>
</dbReference>
<comment type="similarity">
    <text evidence="1">Belongs to the DNA mismatch repair MutS family.</text>
</comment>
<feature type="domain" description="DNA mismatch repair proteins mutS family" evidence="6">
    <location>
        <begin position="258"/>
        <end position="444"/>
    </location>
</feature>
<dbReference type="EMBL" id="SGXA01000001">
    <property type="protein sequence ID" value="RZS74850.1"/>
    <property type="molecule type" value="Genomic_DNA"/>
</dbReference>
<dbReference type="SUPFAM" id="SSF52540">
    <property type="entry name" value="P-loop containing nucleoside triphosphate hydrolases"/>
    <property type="match status" value="1"/>
</dbReference>
<keyword evidence="3" id="KW-0067">ATP-binding</keyword>
<reference evidence="7 8" key="1">
    <citation type="submission" date="2019-02" db="EMBL/GenBank/DDBJ databases">
        <title>Genomic Encyclopedia of Type Strains, Phase IV (KMG-IV): sequencing the most valuable type-strain genomes for metagenomic binning, comparative biology and taxonomic classification.</title>
        <authorList>
            <person name="Goeker M."/>
        </authorList>
    </citation>
    <scope>NUCLEOTIDE SEQUENCE [LARGE SCALE GENOMIC DNA]</scope>
    <source>
        <strain evidence="7 8">DSM 18116</strain>
    </source>
</reference>
<evidence type="ECO:0000313" key="7">
    <source>
        <dbReference type="EMBL" id="RZS74850.1"/>
    </source>
</evidence>
<keyword evidence="4" id="KW-0238">DNA-binding</keyword>
<dbReference type="Proteomes" id="UP000293874">
    <property type="component" value="Unassembled WGS sequence"/>
</dbReference>
<dbReference type="SUPFAM" id="SSF48334">
    <property type="entry name" value="DNA repair protein MutS, domain III"/>
    <property type="match status" value="1"/>
</dbReference>
<dbReference type="Pfam" id="PF00488">
    <property type="entry name" value="MutS_V"/>
    <property type="match status" value="1"/>
</dbReference>
<sequence length="451" mass="51660">MNFITDEQTLNDLKIFARRGEVSVYALFNHTQTPGGAAILEQLFRYPLSDMSKIEQRSRTIQFFGQSGIQFPFRAEWFIYAEQYLANTDERSRMSGESSGFRRTVNKLMAGDTDFQELSKGIHALTELMYCAKQFITGIWERTIDSAYRKELESFRQILEEEDWQEVWEEGSRKKISYEKIVSLDKLFRFRKRDDLKKLLGFIYQLDVYLSVAGIAAEMQMCFPVIIPADENKLMMEEVKHPLLTGATGNDVQITAKQNVFFLTGANMAGKSTFMKTIGIAIYLAHMGFPVPARNMEFSVRDGLLTTINLPDNLSMGYSHYYGEVLRLKKVVNEMSGSKKMFIVFDELFRGTNVKDAYEATVALLAAFTKRKDCLFLISTHIVEAGHTLLENNDALQFGRLPTKMNGHQPVYTYRLEPGITEDRHGMLIINNEGILDIIRGKQQESINKMS</sequence>
<dbReference type="Gene3D" id="1.10.1420.10">
    <property type="match status" value="1"/>
</dbReference>
<keyword evidence="5" id="KW-0234">DNA repair</keyword>
<dbReference type="Gene3D" id="3.40.50.300">
    <property type="entry name" value="P-loop containing nucleotide triphosphate hydrolases"/>
    <property type="match status" value="1"/>
</dbReference>